<dbReference type="PANTHER" id="PTHR19288">
    <property type="entry name" value="4-NITROPHENYLPHOSPHATASE-RELATED"/>
    <property type="match status" value="1"/>
</dbReference>
<dbReference type="NCBIfam" id="TIGR01460">
    <property type="entry name" value="HAD-SF-IIA"/>
    <property type="match status" value="1"/>
</dbReference>
<proteinExistence type="inferred from homology"/>
<dbReference type="eggNOG" id="KOG2882">
    <property type="taxonomic scope" value="Eukaryota"/>
</dbReference>
<dbReference type="KEGG" id="dwi:6639440"/>
<sequence length="311" mass="34100">MFKQSCSNLIKIPKQRVRQWLNTFDVVLCDADGVLWHLDRPIEGAADTFNLLSASGKQTFLVTNDSSMLAADLSRKANKFGIVAQEHEVLSSSLSIANFLSAKNFQKKAYVVGERGIVQELAKIGICAFSSDDKKSVKSHITMQEFASKVKLDANVGAVIVGKDEEFTVPKIIRASSYLRNDNVLFLGTCLDAAYPVGEKRLIVGAGAMVAAIKALTFRKPLILGKPNPWMVAHLQQRGVIKPETTLMIGDTLSTDIIFAHNCGFQSLFVGTGVNTLKDVQKICEDGDEKKLIMIPDTYLPSLADLQEFLC</sequence>
<organism evidence="6 7">
    <name type="scientific">Drosophila willistoni</name>
    <name type="common">Fruit fly</name>
    <dbReference type="NCBI Taxonomy" id="7260"/>
    <lineage>
        <taxon>Eukaryota</taxon>
        <taxon>Metazoa</taxon>
        <taxon>Ecdysozoa</taxon>
        <taxon>Arthropoda</taxon>
        <taxon>Hexapoda</taxon>
        <taxon>Insecta</taxon>
        <taxon>Pterygota</taxon>
        <taxon>Neoptera</taxon>
        <taxon>Endopterygota</taxon>
        <taxon>Diptera</taxon>
        <taxon>Brachycera</taxon>
        <taxon>Muscomorpha</taxon>
        <taxon>Ephydroidea</taxon>
        <taxon>Drosophilidae</taxon>
        <taxon>Drosophila</taxon>
        <taxon>Sophophora</taxon>
    </lineage>
</organism>
<dbReference type="InterPro" id="IPR006349">
    <property type="entry name" value="PGP_euk"/>
</dbReference>
<dbReference type="EC" id="3.1.3.41" evidence="6"/>
<comment type="similarity">
    <text evidence="2">Belongs to the HAD-like hydrolase superfamily.</text>
</comment>
<reference evidence="6 7" key="1">
    <citation type="journal article" date="2007" name="Nature">
        <title>Evolution of genes and genomes on the Drosophila phylogeny.</title>
        <authorList>
            <consortium name="Drosophila 12 Genomes Consortium"/>
            <person name="Clark A.G."/>
            <person name="Eisen M.B."/>
            <person name="Smith D.R."/>
            <person name="Bergman C.M."/>
            <person name="Oliver B."/>
            <person name="Markow T.A."/>
            <person name="Kaufman T.C."/>
            <person name="Kellis M."/>
            <person name="Gelbart W."/>
            <person name="Iyer V.N."/>
            <person name="Pollard D.A."/>
            <person name="Sackton T.B."/>
            <person name="Larracuente A.M."/>
            <person name="Singh N.D."/>
            <person name="Abad J.P."/>
            <person name="Abt D.N."/>
            <person name="Adryan B."/>
            <person name="Aguade M."/>
            <person name="Akashi H."/>
            <person name="Anderson W.W."/>
            <person name="Aquadro C.F."/>
            <person name="Ardell D.H."/>
            <person name="Arguello R."/>
            <person name="Artieri C.G."/>
            <person name="Barbash D.A."/>
            <person name="Barker D."/>
            <person name="Barsanti P."/>
            <person name="Batterham P."/>
            <person name="Batzoglou S."/>
            <person name="Begun D."/>
            <person name="Bhutkar A."/>
            <person name="Blanco E."/>
            <person name="Bosak S.A."/>
            <person name="Bradley R.K."/>
            <person name="Brand A.D."/>
            <person name="Brent M.R."/>
            <person name="Brooks A.N."/>
            <person name="Brown R.H."/>
            <person name="Butlin R.K."/>
            <person name="Caggese C."/>
            <person name="Calvi B.R."/>
            <person name="Bernardo de Carvalho A."/>
            <person name="Caspi A."/>
            <person name="Castrezana S."/>
            <person name="Celniker S.E."/>
            <person name="Chang J.L."/>
            <person name="Chapple C."/>
            <person name="Chatterji S."/>
            <person name="Chinwalla A."/>
            <person name="Civetta A."/>
            <person name="Clifton S.W."/>
            <person name="Comeron J.M."/>
            <person name="Costello J.C."/>
            <person name="Coyne J.A."/>
            <person name="Daub J."/>
            <person name="David R.G."/>
            <person name="Delcher A.L."/>
            <person name="Delehaunty K."/>
            <person name="Do C.B."/>
            <person name="Ebling H."/>
            <person name="Edwards K."/>
            <person name="Eickbush T."/>
            <person name="Evans J.D."/>
            <person name="Filipski A."/>
            <person name="Findeiss S."/>
            <person name="Freyhult E."/>
            <person name="Fulton L."/>
            <person name="Fulton R."/>
            <person name="Garcia A.C."/>
            <person name="Gardiner A."/>
            <person name="Garfield D.A."/>
            <person name="Garvin B.E."/>
            <person name="Gibson G."/>
            <person name="Gilbert D."/>
            <person name="Gnerre S."/>
            <person name="Godfrey J."/>
            <person name="Good R."/>
            <person name="Gotea V."/>
            <person name="Gravely B."/>
            <person name="Greenberg A.J."/>
            <person name="Griffiths-Jones S."/>
            <person name="Gross S."/>
            <person name="Guigo R."/>
            <person name="Gustafson E.A."/>
            <person name="Haerty W."/>
            <person name="Hahn M.W."/>
            <person name="Halligan D.L."/>
            <person name="Halpern A.L."/>
            <person name="Halter G.M."/>
            <person name="Han M.V."/>
            <person name="Heger A."/>
            <person name="Hillier L."/>
            <person name="Hinrichs A.S."/>
            <person name="Holmes I."/>
            <person name="Hoskins R.A."/>
            <person name="Hubisz M.J."/>
            <person name="Hultmark D."/>
            <person name="Huntley M.A."/>
            <person name="Jaffe D.B."/>
            <person name="Jagadeeshan S."/>
            <person name="Jeck W.R."/>
            <person name="Johnson J."/>
            <person name="Jones C.D."/>
            <person name="Jordan W.C."/>
            <person name="Karpen G.H."/>
            <person name="Kataoka E."/>
            <person name="Keightley P.D."/>
            <person name="Kheradpour P."/>
            <person name="Kirkness E.F."/>
            <person name="Koerich L.B."/>
            <person name="Kristiansen K."/>
            <person name="Kudrna D."/>
            <person name="Kulathinal R.J."/>
            <person name="Kumar S."/>
            <person name="Kwok R."/>
            <person name="Lander E."/>
            <person name="Langley C.H."/>
            <person name="Lapoint R."/>
            <person name="Lazzaro B.P."/>
            <person name="Lee S.J."/>
            <person name="Levesque L."/>
            <person name="Li R."/>
            <person name="Lin C.F."/>
            <person name="Lin M.F."/>
            <person name="Lindblad-Toh K."/>
            <person name="Llopart A."/>
            <person name="Long M."/>
            <person name="Low L."/>
            <person name="Lozovsky E."/>
            <person name="Lu J."/>
            <person name="Luo M."/>
            <person name="Machado C.A."/>
            <person name="Makalowski W."/>
            <person name="Marzo M."/>
            <person name="Matsuda M."/>
            <person name="Matzkin L."/>
            <person name="McAllister B."/>
            <person name="McBride C.S."/>
            <person name="McKernan B."/>
            <person name="McKernan K."/>
            <person name="Mendez-Lago M."/>
            <person name="Minx P."/>
            <person name="Mollenhauer M.U."/>
            <person name="Montooth K."/>
            <person name="Mount S.M."/>
            <person name="Mu X."/>
            <person name="Myers E."/>
            <person name="Negre B."/>
            <person name="Newfeld S."/>
            <person name="Nielsen R."/>
            <person name="Noor M.A."/>
            <person name="O'Grady P."/>
            <person name="Pachter L."/>
            <person name="Papaceit M."/>
            <person name="Parisi M.J."/>
            <person name="Parisi M."/>
            <person name="Parts L."/>
            <person name="Pedersen J.S."/>
            <person name="Pesole G."/>
            <person name="Phillippy A.M."/>
            <person name="Ponting C.P."/>
            <person name="Pop M."/>
            <person name="Porcelli D."/>
            <person name="Powell J.R."/>
            <person name="Prohaska S."/>
            <person name="Pruitt K."/>
            <person name="Puig M."/>
            <person name="Quesneville H."/>
            <person name="Ram K.R."/>
            <person name="Rand D."/>
            <person name="Rasmussen M.D."/>
            <person name="Reed L.K."/>
            <person name="Reenan R."/>
            <person name="Reily A."/>
            <person name="Remington K.A."/>
            <person name="Rieger T.T."/>
            <person name="Ritchie M.G."/>
            <person name="Robin C."/>
            <person name="Rogers Y.H."/>
            <person name="Rohde C."/>
            <person name="Rozas J."/>
            <person name="Rubenfield M.J."/>
            <person name="Ruiz A."/>
            <person name="Russo S."/>
            <person name="Salzberg S.L."/>
            <person name="Sanchez-Gracia A."/>
            <person name="Saranga D.J."/>
            <person name="Sato H."/>
            <person name="Schaeffer S.W."/>
            <person name="Schatz M.C."/>
            <person name="Schlenke T."/>
            <person name="Schwartz R."/>
            <person name="Segarra C."/>
            <person name="Singh R.S."/>
            <person name="Sirot L."/>
            <person name="Sirota M."/>
            <person name="Sisneros N.B."/>
            <person name="Smith C.D."/>
            <person name="Smith T.F."/>
            <person name="Spieth J."/>
            <person name="Stage D.E."/>
            <person name="Stark A."/>
            <person name="Stephan W."/>
            <person name="Strausberg R.L."/>
            <person name="Strempel S."/>
            <person name="Sturgill D."/>
            <person name="Sutton G."/>
            <person name="Sutton G.G."/>
            <person name="Tao W."/>
            <person name="Teichmann S."/>
            <person name="Tobari Y.N."/>
            <person name="Tomimura Y."/>
            <person name="Tsolas J.M."/>
            <person name="Valente V.L."/>
            <person name="Venter E."/>
            <person name="Venter J.C."/>
            <person name="Vicario S."/>
            <person name="Vieira F.G."/>
            <person name="Vilella A.J."/>
            <person name="Villasante A."/>
            <person name="Walenz B."/>
            <person name="Wang J."/>
            <person name="Wasserman M."/>
            <person name="Watts T."/>
            <person name="Wilson D."/>
            <person name="Wilson R.K."/>
            <person name="Wing R.A."/>
            <person name="Wolfner M.F."/>
            <person name="Wong A."/>
            <person name="Wong G.K."/>
            <person name="Wu C.I."/>
            <person name="Wu G."/>
            <person name="Yamamoto D."/>
            <person name="Yang H.P."/>
            <person name="Yang S.P."/>
            <person name="Yorke J.A."/>
            <person name="Yoshida K."/>
            <person name="Zdobnov E."/>
            <person name="Zhang P."/>
            <person name="Zhang Y."/>
            <person name="Zimin A.V."/>
            <person name="Baldwin J."/>
            <person name="Abdouelleil A."/>
            <person name="Abdulkadir J."/>
            <person name="Abebe A."/>
            <person name="Abera B."/>
            <person name="Abreu J."/>
            <person name="Acer S.C."/>
            <person name="Aftuck L."/>
            <person name="Alexander A."/>
            <person name="An P."/>
            <person name="Anderson E."/>
            <person name="Anderson S."/>
            <person name="Arachi H."/>
            <person name="Azer M."/>
            <person name="Bachantsang P."/>
            <person name="Barry A."/>
            <person name="Bayul T."/>
            <person name="Berlin A."/>
            <person name="Bessette D."/>
            <person name="Bloom T."/>
            <person name="Blye J."/>
            <person name="Boguslavskiy L."/>
            <person name="Bonnet C."/>
            <person name="Boukhgalter B."/>
            <person name="Bourzgui I."/>
            <person name="Brown A."/>
            <person name="Cahill P."/>
            <person name="Channer S."/>
            <person name="Cheshatsang Y."/>
            <person name="Chuda L."/>
            <person name="Citroen M."/>
            <person name="Collymore A."/>
            <person name="Cooke P."/>
            <person name="Costello M."/>
            <person name="D'Aco K."/>
            <person name="Daza R."/>
            <person name="De Haan G."/>
            <person name="DeGray S."/>
            <person name="DeMaso C."/>
            <person name="Dhargay N."/>
            <person name="Dooley K."/>
            <person name="Dooley E."/>
            <person name="Doricent M."/>
            <person name="Dorje P."/>
            <person name="Dorjee K."/>
            <person name="Dupes A."/>
            <person name="Elong R."/>
            <person name="Falk J."/>
            <person name="Farina A."/>
            <person name="Faro S."/>
            <person name="Ferguson D."/>
            <person name="Fisher S."/>
            <person name="Foley C.D."/>
            <person name="Franke A."/>
            <person name="Friedrich D."/>
            <person name="Gadbois L."/>
            <person name="Gearin G."/>
            <person name="Gearin C.R."/>
            <person name="Giannoukos G."/>
            <person name="Goode T."/>
            <person name="Graham J."/>
            <person name="Grandbois E."/>
            <person name="Grewal S."/>
            <person name="Gyaltsen K."/>
            <person name="Hafez N."/>
            <person name="Hagos B."/>
            <person name="Hall J."/>
            <person name="Henson C."/>
            <person name="Hollinger A."/>
            <person name="Honan T."/>
            <person name="Huard M.D."/>
            <person name="Hughes L."/>
            <person name="Hurhula B."/>
            <person name="Husby M.E."/>
            <person name="Kamat A."/>
            <person name="Kanga B."/>
            <person name="Kashin S."/>
            <person name="Khazanovich D."/>
            <person name="Kisner P."/>
            <person name="Lance K."/>
            <person name="Lara M."/>
            <person name="Lee W."/>
            <person name="Lennon N."/>
            <person name="Letendre F."/>
            <person name="LeVine R."/>
            <person name="Lipovsky A."/>
            <person name="Liu X."/>
            <person name="Liu J."/>
            <person name="Liu S."/>
            <person name="Lokyitsang T."/>
            <person name="Lokyitsang Y."/>
            <person name="Lubonja R."/>
            <person name="Lui A."/>
            <person name="MacDonald P."/>
            <person name="Magnisalis V."/>
            <person name="Maru K."/>
            <person name="Matthews C."/>
            <person name="McCusker W."/>
            <person name="McDonough S."/>
            <person name="Mehta T."/>
            <person name="Meldrim J."/>
            <person name="Meneus L."/>
            <person name="Mihai O."/>
            <person name="Mihalev A."/>
            <person name="Mihova T."/>
            <person name="Mittelman R."/>
            <person name="Mlenga V."/>
            <person name="Montmayeur A."/>
            <person name="Mulrain L."/>
            <person name="Navidi A."/>
            <person name="Naylor J."/>
            <person name="Negash T."/>
            <person name="Nguyen T."/>
            <person name="Nguyen N."/>
            <person name="Nicol R."/>
            <person name="Norbu C."/>
            <person name="Norbu N."/>
            <person name="Novod N."/>
            <person name="O'Neill B."/>
            <person name="Osman S."/>
            <person name="Markiewicz E."/>
            <person name="Oyono O.L."/>
            <person name="Patti C."/>
            <person name="Phunkhang P."/>
            <person name="Pierre F."/>
            <person name="Priest M."/>
            <person name="Raghuraman S."/>
            <person name="Rege F."/>
            <person name="Reyes R."/>
            <person name="Rise C."/>
            <person name="Rogov P."/>
            <person name="Ross K."/>
            <person name="Ryan E."/>
            <person name="Settipalli S."/>
            <person name="Shea T."/>
            <person name="Sherpa N."/>
            <person name="Shi L."/>
            <person name="Shih D."/>
            <person name="Sparrow T."/>
            <person name="Spaulding J."/>
            <person name="Stalker J."/>
            <person name="Stange-Thomann N."/>
            <person name="Stavropoulos S."/>
            <person name="Stone C."/>
            <person name="Strader C."/>
            <person name="Tesfaye S."/>
            <person name="Thomson T."/>
            <person name="Thoulutsang Y."/>
            <person name="Thoulutsang D."/>
            <person name="Topham K."/>
            <person name="Topping I."/>
            <person name="Tsamla T."/>
            <person name="Vassiliev H."/>
            <person name="Vo A."/>
            <person name="Wangchuk T."/>
            <person name="Wangdi T."/>
            <person name="Weiand M."/>
            <person name="Wilkinson J."/>
            <person name="Wilson A."/>
            <person name="Yadav S."/>
            <person name="Young G."/>
            <person name="Yu Q."/>
            <person name="Zembek L."/>
            <person name="Zhong D."/>
            <person name="Zimmer A."/>
            <person name="Zwirko Z."/>
            <person name="Jaffe D.B."/>
            <person name="Alvarez P."/>
            <person name="Brockman W."/>
            <person name="Butler J."/>
            <person name="Chin C."/>
            <person name="Gnerre S."/>
            <person name="Grabherr M."/>
            <person name="Kleber M."/>
            <person name="Mauceli E."/>
            <person name="MacCallum I."/>
        </authorList>
    </citation>
    <scope>NUCLEOTIDE SEQUENCE [LARGE SCALE GENOMIC DNA]</scope>
    <source>
        <strain evidence="7">Tucson 14030-0811.24</strain>
    </source>
</reference>
<keyword evidence="7" id="KW-1185">Reference proteome</keyword>
<dbReference type="SUPFAM" id="SSF56784">
    <property type="entry name" value="HAD-like"/>
    <property type="match status" value="1"/>
</dbReference>
<evidence type="ECO:0000256" key="2">
    <source>
        <dbReference type="PIRNR" id="PIRNR000915"/>
    </source>
</evidence>
<keyword evidence="1 2" id="KW-0378">Hydrolase</keyword>
<dbReference type="PhylomeDB" id="B4MN20"/>
<dbReference type="PIRSF" id="PIRSF000915">
    <property type="entry name" value="PGP-type_phosphatase"/>
    <property type="match status" value="1"/>
</dbReference>
<evidence type="ECO:0000256" key="5">
    <source>
        <dbReference type="PIRSR" id="PIRSR000915-3"/>
    </source>
</evidence>
<evidence type="ECO:0000313" key="6">
    <source>
        <dbReference type="EMBL" id="EDW73576.1"/>
    </source>
</evidence>
<accession>B4MN20</accession>
<dbReference type="EMBL" id="CH963847">
    <property type="protein sequence ID" value="EDW73576.1"/>
    <property type="molecule type" value="Genomic_DNA"/>
</dbReference>
<dbReference type="EC" id="3.1.3.-" evidence="6"/>
<evidence type="ECO:0000256" key="4">
    <source>
        <dbReference type="PIRSR" id="PIRSR000915-2"/>
    </source>
</evidence>
<feature type="binding site" evidence="5">
    <location>
        <position position="32"/>
    </location>
    <ligand>
        <name>Mg(2+)</name>
        <dbReference type="ChEBI" id="CHEBI:18420"/>
    </ligand>
</feature>
<feature type="binding site" evidence="5">
    <location>
        <position position="30"/>
    </location>
    <ligand>
        <name>Mg(2+)</name>
        <dbReference type="ChEBI" id="CHEBI:18420"/>
    </ligand>
</feature>
<feature type="binding site" evidence="5">
    <location>
        <position position="251"/>
    </location>
    <ligand>
        <name>Mg(2+)</name>
        <dbReference type="ChEBI" id="CHEBI:18420"/>
    </ligand>
</feature>
<keyword evidence="5" id="KW-0460">Magnesium</keyword>
<dbReference type="InterPro" id="IPR006357">
    <property type="entry name" value="HAD-SF_hydro_IIA"/>
</dbReference>
<dbReference type="Proteomes" id="UP000007798">
    <property type="component" value="Unassembled WGS sequence"/>
</dbReference>
<dbReference type="GO" id="GO:0046872">
    <property type="term" value="F:metal ion binding"/>
    <property type="evidence" value="ECO:0007669"/>
    <property type="project" value="UniProtKB-KW"/>
</dbReference>
<keyword evidence="5" id="KW-0479">Metal-binding</keyword>
<feature type="binding site" evidence="4">
    <location>
        <position position="226"/>
    </location>
    <ligand>
        <name>substrate</name>
    </ligand>
</feature>
<dbReference type="HOGENOM" id="CLU_043473_0_1_1"/>
<dbReference type="PANTHER" id="PTHR19288:SF93">
    <property type="entry name" value="FI11325P-RELATED"/>
    <property type="match status" value="1"/>
</dbReference>
<evidence type="ECO:0000256" key="3">
    <source>
        <dbReference type="PIRSR" id="PIRSR000915-1"/>
    </source>
</evidence>
<dbReference type="AlphaFoldDB" id="B4MN20"/>
<evidence type="ECO:0000313" key="7">
    <source>
        <dbReference type="Proteomes" id="UP000007798"/>
    </source>
</evidence>
<dbReference type="InterPro" id="IPR036412">
    <property type="entry name" value="HAD-like_sf"/>
</dbReference>
<dbReference type="OrthoDB" id="413953at2759"/>
<dbReference type="Gene3D" id="3.40.50.1000">
    <property type="entry name" value="HAD superfamily/HAD-like"/>
    <property type="match status" value="2"/>
</dbReference>
<dbReference type="InParanoid" id="B4MN20"/>
<dbReference type="Pfam" id="PF13242">
    <property type="entry name" value="Hydrolase_like"/>
    <property type="match status" value="1"/>
</dbReference>
<dbReference type="SMR" id="B4MN20"/>
<gene>
    <name evidence="6" type="primary">Dwil\GK17623</name>
    <name evidence="6" type="ORF">Dwil_GK17623</name>
</gene>
<evidence type="ECO:0000256" key="1">
    <source>
        <dbReference type="ARBA" id="ARBA00022801"/>
    </source>
</evidence>
<feature type="active site" description="Nucleophile" evidence="3">
    <location>
        <position position="30"/>
    </location>
</feature>
<dbReference type="InterPro" id="IPR023214">
    <property type="entry name" value="HAD_sf"/>
</dbReference>
<dbReference type="Pfam" id="PF13344">
    <property type="entry name" value="Hydrolase_6"/>
    <property type="match status" value="1"/>
</dbReference>
<dbReference type="GO" id="GO:0005737">
    <property type="term" value="C:cytoplasm"/>
    <property type="evidence" value="ECO:0007669"/>
    <property type="project" value="TreeGrafter"/>
</dbReference>
<dbReference type="NCBIfam" id="TIGR01452">
    <property type="entry name" value="PGP_euk"/>
    <property type="match status" value="1"/>
</dbReference>
<protein>
    <submittedName>
        <fullName evidence="6">Uncharacterized protein</fullName>
        <ecNumber evidence="6">3.1.3.-</ecNumber>
        <ecNumber evidence="6">3.1.3.41</ecNumber>
    </submittedName>
</protein>
<dbReference type="STRING" id="7260.B4MN20"/>
<dbReference type="FunCoup" id="B4MN20">
    <property type="interactions" value="299"/>
</dbReference>
<name>B4MN20_DROWI</name>
<feature type="active site" description="Proton donor" evidence="3">
    <location>
        <position position="32"/>
    </location>
</feature>
<comment type="cofactor">
    <cofactor evidence="5">
        <name>Mg(2+)</name>
        <dbReference type="ChEBI" id="CHEBI:18420"/>
    </cofactor>
    <text evidence="5">Divalent metal ions. Mg(2+) is the most effective.</text>
</comment>
<dbReference type="GO" id="GO:0016791">
    <property type="term" value="F:phosphatase activity"/>
    <property type="evidence" value="ECO:0007669"/>
    <property type="project" value="InterPro"/>
</dbReference>
<dbReference type="OMA" id="VTNNSSM"/>